<dbReference type="GeneID" id="80868481"/>
<dbReference type="AlphaFoldDB" id="A0A9W9BEE0"/>
<accession>A0A9W9BEE0</accession>
<keyword evidence="2" id="KW-0732">Signal</keyword>
<proteinExistence type="predicted"/>
<name>A0A9W9BEE0_9HYPO</name>
<feature type="signal peptide" evidence="2">
    <location>
        <begin position="1"/>
        <end position="22"/>
    </location>
</feature>
<evidence type="ECO:0000313" key="4">
    <source>
        <dbReference type="Proteomes" id="UP001140511"/>
    </source>
</evidence>
<feature type="compositionally biased region" description="Low complexity" evidence="1">
    <location>
        <begin position="119"/>
        <end position="136"/>
    </location>
</feature>
<feature type="region of interest" description="Disordered" evidence="1">
    <location>
        <begin position="111"/>
        <end position="153"/>
    </location>
</feature>
<evidence type="ECO:0000313" key="3">
    <source>
        <dbReference type="EMBL" id="KAJ4858316.1"/>
    </source>
</evidence>
<dbReference type="RefSeq" id="XP_056027372.1">
    <property type="nucleotide sequence ID" value="XM_056173793.1"/>
</dbReference>
<evidence type="ECO:0000256" key="2">
    <source>
        <dbReference type="SAM" id="SignalP"/>
    </source>
</evidence>
<dbReference type="Proteomes" id="UP001140511">
    <property type="component" value="Unassembled WGS sequence"/>
</dbReference>
<comment type="caution">
    <text evidence="3">The sequence shown here is derived from an EMBL/GenBank/DDBJ whole genome shotgun (WGS) entry which is preliminary data.</text>
</comment>
<gene>
    <name evidence="3" type="ORF">T069G_06583</name>
</gene>
<protein>
    <submittedName>
        <fullName evidence="3">Uncharacterized protein</fullName>
    </submittedName>
</protein>
<evidence type="ECO:0000256" key="1">
    <source>
        <dbReference type="SAM" id="MobiDB-lite"/>
    </source>
</evidence>
<reference evidence="3" key="1">
    <citation type="submission" date="2022-09" db="EMBL/GenBank/DDBJ databases">
        <title>Chromosome-level assembly of Trichoderma breve T069, a fungus used in development of biopesticide product.</title>
        <authorList>
            <person name="Lin R."/>
            <person name="Liu T."/>
        </authorList>
    </citation>
    <scope>NUCLEOTIDE SEQUENCE</scope>
    <source>
        <strain evidence="3">T069</strain>
    </source>
</reference>
<dbReference type="EMBL" id="JAOPEN010000004">
    <property type="protein sequence ID" value="KAJ4858316.1"/>
    <property type="molecule type" value="Genomic_DNA"/>
</dbReference>
<organism evidence="3 4">
    <name type="scientific">Trichoderma breve</name>
    <dbReference type="NCBI Taxonomy" id="2034170"/>
    <lineage>
        <taxon>Eukaryota</taxon>
        <taxon>Fungi</taxon>
        <taxon>Dikarya</taxon>
        <taxon>Ascomycota</taxon>
        <taxon>Pezizomycotina</taxon>
        <taxon>Sordariomycetes</taxon>
        <taxon>Hypocreomycetidae</taxon>
        <taxon>Hypocreales</taxon>
        <taxon>Hypocreaceae</taxon>
        <taxon>Trichoderma</taxon>
    </lineage>
</organism>
<feature type="region of interest" description="Disordered" evidence="1">
    <location>
        <begin position="235"/>
        <end position="293"/>
    </location>
</feature>
<keyword evidence="4" id="KW-1185">Reference proteome</keyword>
<sequence length="293" mass="31362">MWCLRRLLFVATVFSGRAFGRATVIVSETPDPIYLTTTIMVYDGTVTPTDSVGTSTSFSDIPSVSPTPSSHHALFPPHPAAYAPLPGFIPKLKPANEEFSSAPRLTTFITHTIPRETTTDSSSSLTVTATSTSSAAPALEQSDTSSPPSSRDLTKGEIVGLSIGVTVVVIVVVLYTMSIEECVEDAPCCSPRYHPCWNLCCCLMLVPRAACRGLTCQSRKKQAEPLESLRVDVEGETTLESPRDDVQTETTPVELDATNEVIGELSAPETTPYHSHPPLTVPVVDGSGTLSHQ</sequence>
<feature type="chain" id="PRO_5040780883" evidence="2">
    <location>
        <begin position="23"/>
        <end position="293"/>
    </location>
</feature>
<feature type="compositionally biased region" description="Polar residues" evidence="1">
    <location>
        <begin position="141"/>
        <end position="151"/>
    </location>
</feature>